<feature type="domain" description="ABC transmembrane type-1" evidence="9">
    <location>
        <begin position="13"/>
        <end position="294"/>
    </location>
</feature>
<keyword evidence="4" id="KW-0067">ATP-binding</keyword>
<evidence type="ECO:0008006" key="12">
    <source>
        <dbReference type="Google" id="ProtNLM"/>
    </source>
</evidence>
<dbReference type="SUPFAM" id="SSF90123">
    <property type="entry name" value="ABC transporter transmembrane region"/>
    <property type="match status" value="1"/>
</dbReference>
<feature type="transmembrane region" description="Helical" evidence="7">
    <location>
        <begin position="52"/>
        <end position="72"/>
    </location>
</feature>
<dbReference type="InterPro" id="IPR003593">
    <property type="entry name" value="AAA+_ATPase"/>
</dbReference>
<feature type="transmembrane region" description="Helical" evidence="7">
    <location>
        <begin position="122"/>
        <end position="141"/>
    </location>
</feature>
<dbReference type="InterPro" id="IPR036640">
    <property type="entry name" value="ABC1_TM_sf"/>
</dbReference>
<dbReference type="Gene3D" id="1.20.1560.10">
    <property type="entry name" value="ABC transporter type 1, transmembrane domain"/>
    <property type="match status" value="1"/>
</dbReference>
<dbReference type="InterPro" id="IPR011527">
    <property type="entry name" value="ABC1_TM_dom"/>
</dbReference>
<proteinExistence type="predicted"/>
<feature type="transmembrane region" description="Helical" evidence="7">
    <location>
        <begin position="241"/>
        <end position="259"/>
    </location>
</feature>
<dbReference type="SMART" id="SM00382">
    <property type="entry name" value="AAA"/>
    <property type="match status" value="1"/>
</dbReference>
<keyword evidence="2 7" id="KW-0812">Transmembrane</keyword>
<dbReference type="Gene3D" id="3.40.50.300">
    <property type="entry name" value="P-loop containing nucleotide triphosphate hydrolases"/>
    <property type="match status" value="1"/>
</dbReference>
<dbReference type="PANTHER" id="PTHR43394:SF1">
    <property type="entry name" value="ATP-BINDING CASSETTE SUB-FAMILY B MEMBER 10, MITOCHONDRIAL"/>
    <property type="match status" value="1"/>
</dbReference>
<evidence type="ECO:0000256" key="1">
    <source>
        <dbReference type="ARBA" id="ARBA00004651"/>
    </source>
</evidence>
<dbReference type="GO" id="GO:0016887">
    <property type="term" value="F:ATP hydrolysis activity"/>
    <property type="evidence" value="ECO:0007669"/>
    <property type="project" value="InterPro"/>
</dbReference>
<evidence type="ECO:0000313" key="11">
    <source>
        <dbReference type="Proteomes" id="UP000422997"/>
    </source>
</evidence>
<dbReference type="GO" id="GO:0005524">
    <property type="term" value="F:ATP binding"/>
    <property type="evidence" value="ECO:0007669"/>
    <property type="project" value="UniProtKB-KW"/>
</dbReference>
<feature type="transmembrane region" description="Helical" evidence="7">
    <location>
        <begin position="12"/>
        <end position="32"/>
    </location>
</feature>
<reference evidence="10 11" key="1">
    <citation type="submission" date="2016-11" db="EMBL/GenBank/DDBJ databases">
        <title>The potential of Streptococcus salivarius to inhibit the production of volatile sulphur compounds in the oral cavity.</title>
        <authorList>
            <person name="Sun L."/>
            <person name="Li Z."/>
            <person name="Jin D."/>
            <person name="Zhao H."/>
        </authorList>
    </citation>
    <scope>NUCLEOTIDE SEQUENCE [LARGE SCALE GENOMIC DNA]</scope>
    <source>
        <strain evidence="10 11">ICDC2</strain>
        <plasmid evidence="11">Plasmid</plasmid>
    </source>
</reference>
<comment type="subcellular location">
    <subcellularLocation>
        <location evidence="1">Cell membrane</location>
        <topology evidence="1">Multi-pass membrane protein</topology>
    </subcellularLocation>
</comment>
<dbReference type="AlphaFoldDB" id="A0AB37DFL0"/>
<dbReference type="InterPro" id="IPR027417">
    <property type="entry name" value="P-loop_NTPase"/>
</dbReference>
<evidence type="ECO:0000256" key="2">
    <source>
        <dbReference type="ARBA" id="ARBA00022692"/>
    </source>
</evidence>
<dbReference type="InterPro" id="IPR003439">
    <property type="entry name" value="ABC_transporter-like_ATP-bd"/>
</dbReference>
<dbReference type="PROSITE" id="PS00211">
    <property type="entry name" value="ABC_TRANSPORTER_1"/>
    <property type="match status" value="1"/>
</dbReference>
<dbReference type="PROSITE" id="PS50929">
    <property type="entry name" value="ABC_TM1F"/>
    <property type="match status" value="1"/>
</dbReference>
<dbReference type="PROSITE" id="PS50893">
    <property type="entry name" value="ABC_TRANSPORTER_2"/>
    <property type="match status" value="1"/>
</dbReference>
<evidence type="ECO:0000259" key="8">
    <source>
        <dbReference type="PROSITE" id="PS50893"/>
    </source>
</evidence>
<name>A0AB37DFL0_STRSL</name>
<evidence type="ECO:0000256" key="5">
    <source>
        <dbReference type="ARBA" id="ARBA00022989"/>
    </source>
</evidence>
<dbReference type="SUPFAM" id="SSF52540">
    <property type="entry name" value="P-loop containing nucleoside triphosphate hydrolases"/>
    <property type="match status" value="1"/>
</dbReference>
<evidence type="ECO:0000256" key="7">
    <source>
        <dbReference type="SAM" id="Phobius"/>
    </source>
</evidence>
<dbReference type="GO" id="GO:0005886">
    <property type="term" value="C:plasma membrane"/>
    <property type="evidence" value="ECO:0007669"/>
    <property type="project" value="UniProtKB-SubCell"/>
</dbReference>
<dbReference type="InterPro" id="IPR039421">
    <property type="entry name" value="Type_1_exporter"/>
</dbReference>
<dbReference type="PANTHER" id="PTHR43394">
    <property type="entry name" value="ATP-DEPENDENT PERMEASE MDL1, MITOCHONDRIAL"/>
    <property type="match status" value="1"/>
</dbReference>
<dbReference type="Pfam" id="PF00664">
    <property type="entry name" value="ABC_membrane"/>
    <property type="match status" value="1"/>
</dbReference>
<evidence type="ECO:0000313" key="10">
    <source>
        <dbReference type="EMBL" id="QGU81702.1"/>
    </source>
</evidence>
<evidence type="ECO:0000259" key="9">
    <source>
        <dbReference type="PROSITE" id="PS50929"/>
    </source>
</evidence>
<keyword evidence="6 7" id="KW-0472">Membrane</keyword>
<dbReference type="RefSeq" id="WP_197092264.1">
    <property type="nucleotide sequence ID" value="NZ_CP018188.1"/>
</dbReference>
<sequence>MKRVLREERNKIVVFIISTFILGLVEVSFATIIQKFIDSLESSDITKFKLAIFSFTVFLVVNYILNLFVIWIQSVLTKNIHLYLKSNLAKYFLSLGYCDFSETTTGEKMNCFDYKISLIEQYFLDSIFSMIQSTLMLIIASVYLYQISPLICIIVFALGIVSMLVPLLLGKKLNDLVSENVVLSGEYLHFIKEMFQGILAVKTFQKERTFFEKFEEKLFKFEQNAQLLNVKNGEYNQISGFFQYVIIISCLCFGGFLVLNQGLTLGKMIAVTQISNLIVGPIQQIGSSVIDILASKDITKEMSDIFLKQSIVLDKKVYQKGFDNIRISTCSVTKDNKKLLGGVNISLEYGKKYCIIGPNGSGKTTFGRLMLNLLNDVEERVFIDREASNLEDVAKLISYVPQNSIAFKGTLKDNITLFERYDDKIIDEVIRDVNLNNKSKEIQMISENGDNISGGELRKVNIARAFLEDRPIILVDEFESALDEESSKLIADKFLSSEKTVIMISHNLEQSFLQRFDSIIFIENGEVTAMGKYEVLLKNCDNFYKYLIQTAPSGGNIHEYNTTSV</sequence>
<dbReference type="EMBL" id="CP018188">
    <property type="protein sequence ID" value="QGU81702.1"/>
    <property type="molecule type" value="Genomic_DNA"/>
</dbReference>
<feature type="transmembrane region" description="Helical" evidence="7">
    <location>
        <begin position="147"/>
        <end position="169"/>
    </location>
</feature>
<evidence type="ECO:0000256" key="4">
    <source>
        <dbReference type="ARBA" id="ARBA00022840"/>
    </source>
</evidence>
<evidence type="ECO:0000256" key="3">
    <source>
        <dbReference type="ARBA" id="ARBA00022741"/>
    </source>
</evidence>
<gene>
    <name evidence="10" type="ORF">BSR19_11275</name>
</gene>
<accession>A0AB37DFL0</accession>
<feature type="domain" description="ABC transporter" evidence="8">
    <location>
        <begin position="325"/>
        <end position="549"/>
    </location>
</feature>
<organism evidence="10 11">
    <name type="scientific">Streptococcus salivarius</name>
    <dbReference type="NCBI Taxonomy" id="1304"/>
    <lineage>
        <taxon>Bacteria</taxon>
        <taxon>Bacillati</taxon>
        <taxon>Bacillota</taxon>
        <taxon>Bacilli</taxon>
        <taxon>Lactobacillales</taxon>
        <taxon>Streptococcaceae</taxon>
        <taxon>Streptococcus</taxon>
    </lineage>
</organism>
<dbReference type="Pfam" id="PF00005">
    <property type="entry name" value="ABC_tran"/>
    <property type="match status" value="1"/>
</dbReference>
<dbReference type="Proteomes" id="UP000422997">
    <property type="component" value="Plasmid unnamed"/>
</dbReference>
<evidence type="ECO:0000256" key="6">
    <source>
        <dbReference type="ARBA" id="ARBA00023136"/>
    </source>
</evidence>
<keyword evidence="3" id="KW-0547">Nucleotide-binding</keyword>
<geneLocation type="plasmid" evidence="11"/>
<keyword evidence="10" id="KW-0614">Plasmid</keyword>
<dbReference type="InterPro" id="IPR017871">
    <property type="entry name" value="ABC_transporter-like_CS"/>
</dbReference>
<protein>
    <recommendedName>
        <fullName evidence="12">ABC transporter ATP-binding protein</fullName>
    </recommendedName>
</protein>
<dbReference type="GO" id="GO:0015421">
    <property type="term" value="F:ABC-type oligopeptide transporter activity"/>
    <property type="evidence" value="ECO:0007669"/>
    <property type="project" value="TreeGrafter"/>
</dbReference>
<keyword evidence="5 7" id="KW-1133">Transmembrane helix</keyword>